<evidence type="ECO:0000256" key="6">
    <source>
        <dbReference type="ARBA" id="ARBA00022884"/>
    </source>
</evidence>
<feature type="binding site" evidence="11">
    <location>
        <position position="145"/>
    </location>
    <ligand>
        <name>S-adenosyl-L-methionine</name>
        <dbReference type="ChEBI" id="CHEBI:59789"/>
    </ligand>
</feature>
<feature type="domain" description="MRNA cap 0 methyltransferase" evidence="14">
    <location>
        <begin position="45"/>
        <end position="370"/>
    </location>
</feature>
<dbReference type="Pfam" id="PF03291">
    <property type="entry name" value="mRNA_G-N7_MeTrfase"/>
    <property type="match status" value="1"/>
</dbReference>
<dbReference type="AlphaFoldDB" id="A0A1S3JKZ1"/>
<dbReference type="InterPro" id="IPR016899">
    <property type="entry name" value="mRNA_G-N7_MeTrfase_euk"/>
</dbReference>
<dbReference type="KEGG" id="lak:106174166"/>
<protein>
    <recommendedName>
        <fullName evidence="10">mRNA cap guanine-N(7) methyltransferase</fullName>
        <ecNumber evidence="10">2.1.1.56</ecNumber>
    </recommendedName>
    <alternativeName>
        <fullName evidence="10">mRNA (guanine-N(7))-methyltransferase</fullName>
    </alternativeName>
    <alternativeName>
        <fullName evidence="10">mRNA cap methyltransferase</fullName>
    </alternativeName>
</protein>
<evidence type="ECO:0000256" key="9">
    <source>
        <dbReference type="ARBA" id="ARBA00044712"/>
    </source>
</evidence>
<dbReference type="InterPro" id="IPR004971">
    <property type="entry name" value="mRNA_G-N7_MeTrfase_dom"/>
</dbReference>
<comment type="subcellular location">
    <subcellularLocation>
        <location evidence="1 10">Nucleus</location>
    </subcellularLocation>
</comment>
<feature type="site" description="mRNA cap binding" evidence="12">
    <location>
        <position position="362"/>
    </location>
</feature>
<dbReference type="GeneID" id="106174166"/>
<sequence length="419" mass="48067">MESSALNVQQEEANNAVDVGKDLTTTVAKHYNELKETGLEQRAQSRIFYLRNFNNWIKSVLIGEFIQELKKSQGPNAPLTVLDLASGKGGDLLKWKKGRISHLVCADIAQTSVEQCENRFKEMGERGRRERFSEPMYTAEFIAADCTKTRLKDLYKDPDIKFDLCSCQFSFHYSFESLQQAEMMLQNACECLKPGGYFIGTTPNSHELVKRLRASEDMSFGNEVYNVTFKCPDKDNLALFGCEYNFHLEGVVDCPEFLVYFPLLEKMAEKYNLKLLYKKPFHKYFEENSQQGDSRSLLGKMQALEPYPPHENVDLVSKNTEAYKATETKLQALRSKEPEEYKKRRMKVGTLSQEEWEATTVYLVFAFQKLGEETKAESSQAGSPSTEQRRGMKRSLETKEDEDQEEVSPKKVAKETTDT</sequence>
<feature type="binding site" evidence="11">
    <location>
        <position position="85"/>
    </location>
    <ligand>
        <name>S-adenosyl-L-methionine</name>
        <dbReference type="ChEBI" id="CHEBI:59789"/>
    </ligand>
</feature>
<comment type="similarity">
    <text evidence="10">Belongs to the class I-like SAM-binding methyltransferase superfamily. mRNA cap 0 methyltransferase family.</text>
</comment>
<dbReference type="InParanoid" id="A0A1S3JKZ1"/>
<dbReference type="FunCoup" id="A0A1S3JKZ1">
    <property type="interactions" value="2513"/>
</dbReference>
<evidence type="ECO:0000256" key="11">
    <source>
        <dbReference type="PIRSR" id="PIRSR028762-1"/>
    </source>
</evidence>
<evidence type="ECO:0000256" key="1">
    <source>
        <dbReference type="ARBA" id="ARBA00004123"/>
    </source>
</evidence>
<keyword evidence="5 10" id="KW-0949">S-adenosyl-L-methionine</keyword>
<feature type="site" description="mRNA cap binding" evidence="12">
    <location>
        <position position="94"/>
    </location>
</feature>
<keyword evidence="3 10" id="KW-0507">mRNA processing</keyword>
<feature type="site" description="mRNA cap binding" evidence="12">
    <location>
        <position position="119"/>
    </location>
</feature>
<organism evidence="15 16">
    <name type="scientific">Lingula anatina</name>
    <name type="common">Brachiopod</name>
    <name type="synonym">Lingula unguis</name>
    <dbReference type="NCBI Taxonomy" id="7574"/>
    <lineage>
        <taxon>Eukaryota</taxon>
        <taxon>Metazoa</taxon>
        <taxon>Spiralia</taxon>
        <taxon>Lophotrochozoa</taxon>
        <taxon>Brachiopoda</taxon>
        <taxon>Linguliformea</taxon>
        <taxon>Lingulata</taxon>
        <taxon>Lingulida</taxon>
        <taxon>Linguloidea</taxon>
        <taxon>Lingulidae</taxon>
        <taxon>Lingula</taxon>
    </lineage>
</organism>
<comment type="catalytic activity">
    <reaction evidence="9">
        <text>a 5'-end (5'-triphosphoguanosine)-ribonucleoside in mRNA + S-adenosyl-L-methionine = a 5'-end (N(7)-methyl 5'-triphosphoguanosine)-ribonucleoside in mRNA + S-adenosyl-L-homocysteine</text>
        <dbReference type="Rhea" id="RHEA:67008"/>
        <dbReference type="Rhea" id="RHEA-COMP:17166"/>
        <dbReference type="Rhea" id="RHEA-COMP:17167"/>
        <dbReference type="ChEBI" id="CHEBI:57856"/>
        <dbReference type="ChEBI" id="CHEBI:59789"/>
        <dbReference type="ChEBI" id="CHEBI:156461"/>
        <dbReference type="ChEBI" id="CHEBI:167617"/>
        <dbReference type="EC" id="2.1.1.56"/>
    </reaction>
</comment>
<dbReference type="GO" id="GO:0004482">
    <property type="term" value="F:mRNA 5'-cap (guanine-N7-)-methyltransferase activity"/>
    <property type="evidence" value="ECO:0007669"/>
    <property type="project" value="UniProtKB-EC"/>
</dbReference>
<feature type="site" description="mRNA cap binding" evidence="12">
    <location>
        <position position="172"/>
    </location>
</feature>
<accession>A0A1S3JKZ1</accession>
<evidence type="ECO:0000256" key="2">
    <source>
        <dbReference type="ARBA" id="ARBA00022603"/>
    </source>
</evidence>
<feature type="binding site" evidence="12">
    <location>
        <begin position="54"/>
        <end position="55"/>
    </location>
    <ligand>
        <name>mRNA</name>
        <dbReference type="ChEBI" id="CHEBI:33699"/>
    </ligand>
</feature>
<keyword evidence="6 10" id="KW-0694">RNA-binding</keyword>
<evidence type="ECO:0000256" key="5">
    <source>
        <dbReference type="ARBA" id="ARBA00022691"/>
    </source>
</evidence>
<dbReference type="STRING" id="7574.A0A1S3JKZ1"/>
<dbReference type="InterPro" id="IPR029063">
    <property type="entry name" value="SAM-dependent_MTases_sf"/>
</dbReference>
<reference evidence="16" key="1">
    <citation type="submission" date="2025-08" db="UniProtKB">
        <authorList>
            <consortium name="RefSeq"/>
        </authorList>
    </citation>
    <scope>IDENTIFICATION</scope>
    <source>
        <tissue evidence="16">Gonads</tissue>
    </source>
</reference>
<evidence type="ECO:0000256" key="12">
    <source>
        <dbReference type="PIRSR" id="PIRSR028762-2"/>
    </source>
</evidence>
<dbReference type="RefSeq" id="XP_013411042.1">
    <property type="nucleotide sequence ID" value="XM_013555588.1"/>
</dbReference>
<evidence type="ECO:0000256" key="3">
    <source>
        <dbReference type="ARBA" id="ARBA00022664"/>
    </source>
</evidence>
<feature type="compositionally biased region" description="Basic and acidic residues" evidence="13">
    <location>
        <begin position="387"/>
        <end position="398"/>
    </location>
</feature>
<evidence type="ECO:0000313" key="15">
    <source>
        <dbReference type="Proteomes" id="UP000085678"/>
    </source>
</evidence>
<dbReference type="Gene3D" id="3.40.50.150">
    <property type="entry name" value="Vaccinia Virus protein VP39"/>
    <property type="match status" value="1"/>
</dbReference>
<proteinExistence type="inferred from homology"/>
<keyword evidence="15" id="KW-1185">Reference proteome</keyword>
<keyword evidence="4 10" id="KW-0808">Transferase</keyword>
<keyword evidence="2 10" id="KW-0489">Methyltransferase</keyword>
<feature type="site" description="mRNA cap binding" evidence="12">
    <location>
        <position position="256"/>
    </location>
</feature>
<dbReference type="PIRSF" id="PIRSF028762">
    <property type="entry name" value="ABD1"/>
    <property type="match status" value="1"/>
</dbReference>
<feature type="compositionally biased region" description="Polar residues" evidence="13">
    <location>
        <begin position="377"/>
        <end position="386"/>
    </location>
</feature>
<dbReference type="OMA" id="LITGDCF"/>
<feature type="binding site" evidence="11">
    <location>
        <position position="173"/>
    </location>
    <ligand>
        <name>S-adenosyl-L-methionine</name>
        <dbReference type="ChEBI" id="CHEBI:59789"/>
    </ligand>
</feature>
<evidence type="ECO:0000256" key="7">
    <source>
        <dbReference type="ARBA" id="ARBA00023042"/>
    </source>
</evidence>
<evidence type="ECO:0000313" key="16">
    <source>
        <dbReference type="RefSeq" id="XP_013411042.1"/>
    </source>
</evidence>
<keyword evidence="8 10" id="KW-0539">Nucleus</keyword>
<feature type="binding site" evidence="11">
    <location>
        <position position="58"/>
    </location>
    <ligand>
        <name>S-adenosyl-L-methionine</name>
        <dbReference type="ChEBI" id="CHEBI:59789"/>
    </ligand>
</feature>
<dbReference type="GO" id="GO:0005634">
    <property type="term" value="C:nucleus"/>
    <property type="evidence" value="ECO:0007669"/>
    <property type="project" value="UniProtKB-SubCell"/>
</dbReference>
<name>A0A1S3JKZ1_LINAN</name>
<evidence type="ECO:0000256" key="4">
    <source>
        <dbReference type="ARBA" id="ARBA00022679"/>
    </source>
</evidence>
<dbReference type="SUPFAM" id="SSF53335">
    <property type="entry name" value="S-adenosyl-L-methionine-dependent methyltransferases"/>
    <property type="match status" value="1"/>
</dbReference>
<feature type="binding site" evidence="11">
    <location>
        <position position="107"/>
    </location>
    <ligand>
        <name>S-adenosyl-L-methionine</name>
        <dbReference type="ChEBI" id="CHEBI:59789"/>
    </ligand>
</feature>
<dbReference type="PANTHER" id="PTHR12189:SF2">
    <property type="entry name" value="MRNA CAP GUANINE-N7 METHYLTRANSFERASE"/>
    <property type="match status" value="1"/>
</dbReference>
<dbReference type="EC" id="2.1.1.56" evidence="10"/>
<gene>
    <name evidence="16" type="primary">LOC106174166</name>
</gene>
<feature type="compositionally biased region" description="Basic and acidic residues" evidence="13">
    <location>
        <begin position="407"/>
        <end position="419"/>
    </location>
</feature>
<evidence type="ECO:0000256" key="10">
    <source>
        <dbReference type="PIRNR" id="PIRNR028762"/>
    </source>
</evidence>
<feature type="region of interest" description="Disordered" evidence="13">
    <location>
        <begin position="373"/>
        <end position="419"/>
    </location>
</feature>
<dbReference type="CDD" id="cd02440">
    <property type="entry name" value="AdoMet_MTases"/>
    <property type="match status" value="1"/>
</dbReference>
<dbReference type="Proteomes" id="UP000085678">
    <property type="component" value="Unplaced"/>
</dbReference>
<evidence type="ECO:0000256" key="13">
    <source>
        <dbReference type="SAM" id="MobiDB-lite"/>
    </source>
</evidence>
<dbReference type="GO" id="GO:0003723">
    <property type="term" value="F:RNA binding"/>
    <property type="evidence" value="ECO:0007669"/>
    <property type="project" value="UniProtKB-KW"/>
</dbReference>
<dbReference type="PANTHER" id="PTHR12189">
    <property type="entry name" value="MRNA GUANINE-7- METHYLTRANSFERASE"/>
    <property type="match status" value="1"/>
</dbReference>
<feature type="site" description="mRNA cap binding" evidence="12">
    <location>
        <position position="88"/>
    </location>
</feature>
<keyword evidence="7 10" id="KW-0506">mRNA capping</keyword>
<dbReference type="InterPro" id="IPR039753">
    <property type="entry name" value="RG7MT1"/>
</dbReference>
<evidence type="ECO:0000259" key="14">
    <source>
        <dbReference type="PROSITE" id="PS51562"/>
    </source>
</evidence>
<feature type="binding site" evidence="11">
    <location>
        <position position="168"/>
    </location>
    <ligand>
        <name>S-adenosyl-L-methionine</name>
        <dbReference type="ChEBI" id="CHEBI:59789"/>
    </ligand>
</feature>
<dbReference type="PROSITE" id="PS51562">
    <property type="entry name" value="RNA_CAP0_MT"/>
    <property type="match status" value="1"/>
</dbReference>
<evidence type="ECO:0000256" key="8">
    <source>
        <dbReference type="ARBA" id="ARBA00023242"/>
    </source>
</evidence>
<dbReference type="OrthoDB" id="10248867at2759"/>